<evidence type="ECO:0000259" key="4">
    <source>
        <dbReference type="Pfam" id="PF00149"/>
    </source>
</evidence>
<dbReference type="Proteomes" id="UP000319478">
    <property type="component" value="Unassembled WGS sequence"/>
</dbReference>
<dbReference type="Pfam" id="PF00149">
    <property type="entry name" value="Metallophos"/>
    <property type="match status" value="1"/>
</dbReference>
<dbReference type="PANTHER" id="PTHR30337">
    <property type="entry name" value="COMPONENT OF ATP-DEPENDENT DSDNA EXONUCLEASE"/>
    <property type="match status" value="1"/>
</dbReference>
<keyword evidence="1" id="KW-0540">Nuclease</keyword>
<keyword evidence="6" id="KW-1185">Reference proteome</keyword>
<dbReference type="SUPFAM" id="SSF56300">
    <property type="entry name" value="Metallo-dependent phosphatases"/>
    <property type="match status" value="1"/>
</dbReference>
<dbReference type="PANTHER" id="PTHR30337:SF0">
    <property type="entry name" value="NUCLEASE SBCCD SUBUNIT D"/>
    <property type="match status" value="1"/>
</dbReference>
<evidence type="ECO:0000256" key="3">
    <source>
        <dbReference type="ARBA" id="ARBA00022839"/>
    </source>
</evidence>
<name>A0ABQ0SEF1_NOVHA</name>
<dbReference type="CDD" id="cd00840">
    <property type="entry name" value="MPP_Mre11_N"/>
    <property type="match status" value="1"/>
</dbReference>
<proteinExistence type="predicted"/>
<evidence type="ECO:0000256" key="2">
    <source>
        <dbReference type="ARBA" id="ARBA00022801"/>
    </source>
</evidence>
<keyword evidence="2" id="KW-0378">Hydrolase</keyword>
<keyword evidence="3 5" id="KW-0269">Exonuclease</keyword>
<dbReference type="Gene3D" id="3.60.21.10">
    <property type="match status" value="1"/>
</dbReference>
<dbReference type="InterPro" id="IPR004843">
    <property type="entry name" value="Calcineurin-like_PHP"/>
</dbReference>
<evidence type="ECO:0000313" key="5">
    <source>
        <dbReference type="EMBL" id="GEC63110.1"/>
    </source>
</evidence>
<evidence type="ECO:0000313" key="6">
    <source>
        <dbReference type="Proteomes" id="UP000319478"/>
    </source>
</evidence>
<protein>
    <submittedName>
        <fullName evidence="5">Exonuclease</fullName>
    </submittedName>
</protein>
<gene>
    <name evidence="5" type="ORF">GHA01_09590</name>
</gene>
<feature type="domain" description="Calcineurin-like phosphoesterase" evidence="4">
    <location>
        <begin position="6"/>
        <end position="102"/>
    </location>
</feature>
<comment type="caution">
    <text evidence="5">The sequence shown here is derived from an EMBL/GenBank/DDBJ whole genome shotgun (WGS) entry which is preliminary data.</text>
</comment>
<sequence length="382" mass="41474">MIIAAMRFVHTSDWQVGKVFRFADDDTQSVLQDQRLEVIGRIGRLARDQGASAIVVAGDIYDHEIPVDRTLRQPIERMRQFPDLCWHLIAGNHDPNVPGGIWDRLHAIGLPDNVRAHLDGGPAAMDPHGTAWVIPGGLKRRHVATDPTAEMDSAETPPGVIRVGLAHGSVRDFGGDEAQNRIAIDRARRAGLSYLALGDWHGTQCIDDRTWYSGTPEIDGFDRGGDGGGHALVVDLAGPNARPEVTSHRVGRFVWHRDTATLTGAQDITALEHRLRNIDPQEAGRVLVWLSVRGALPLEGLQTYQDMLDALGSALRLLRVDGEPTLLADADDLDLFGTGAVRTAATILSERAGQGDPAQRDIATAALRRLALMVHGQKGNTP</sequence>
<accession>A0ABQ0SEF1</accession>
<dbReference type="GO" id="GO:0004527">
    <property type="term" value="F:exonuclease activity"/>
    <property type="evidence" value="ECO:0007669"/>
    <property type="project" value="UniProtKB-KW"/>
</dbReference>
<organism evidence="5 6">
    <name type="scientific">Novacetimonas hansenii</name>
    <name type="common">Komagataeibacter hansenii</name>
    <dbReference type="NCBI Taxonomy" id="436"/>
    <lineage>
        <taxon>Bacteria</taxon>
        <taxon>Pseudomonadati</taxon>
        <taxon>Pseudomonadota</taxon>
        <taxon>Alphaproteobacteria</taxon>
        <taxon>Acetobacterales</taxon>
        <taxon>Acetobacteraceae</taxon>
        <taxon>Novacetimonas</taxon>
    </lineage>
</organism>
<dbReference type="InterPro" id="IPR029052">
    <property type="entry name" value="Metallo-depent_PP-like"/>
</dbReference>
<dbReference type="InterPro" id="IPR050535">
    <property type="entry name" value="DNA_Repair-Maintenance_Comp"/>
</dbReference>
<evidence type="ECO:0000256" key="1">
    <source>
        <dbReference type="ARBA" id="ARBA00022722"/>
    </source>
</evidence>
<dbReference type="InterPro" id="IPR041796">
    <property type="entry name" value="Mre11_N"/>
</dbReference>
<dbReference type="InterPro" id="IPR014577">
    <property type="entry name" value="UCP033093_metalloPase"/>
</dbReference>
<dbReference type="EMBL" id="BJNN01000060">
    <property type="protein sequence ID" value="GEC63110.1"/>
    <property type="molecule type" value="Genomic_DNA"/>
</dbReference>
<dbReference type="PIRSF" id="PIRSF033093">
    <property type="entry name" value="UCP_ML1119"/>
    <property type="match status" value="1"/>
</dbReference>
<reference evidence="5 6" key="1">
    <citation type="submission" date="2019-06" db="EMBL/GenBank/DDBJ databases">
        <title>Whole genome shotgun sequence of Komagataeibacter hansenii NBRC 14820.</title>
        <authorList>
            <person name="Hosoyama A."/>
            <person name="Uohara A."/>
            <person name="Ohji S."/>
            <person name="Ichikawa N."/>
        </authorList>
    </citation>
    <scope>NUCLEOTIDE SEQUENCE [LARGE SCALE GENOMIC DNA]</scope>
    <source>
        <strain evidence="5 6">NBRC 14820</strain>
    </source>
</reference>